<organism evidence="4 5">
    <name type="scientific">Sinanodonta woodiana</name>
    <name type="common">Chinese pond mussel</name>
    <name type="synonym">Anodonta woodiana</name>
    <dbReference type="NCBI Taxonomy" id="1069815"/>
    <lineage>
        <taxon>Eukaryota</taxon>
        <taxon>Metazoa</taxon>
        <taxon>Spiralia</taxon>
        <taxon>Lophotrochozoa</taxon>
        <taxon>Mollusca</taxon>
        <taxon>Bivalvia</taxon>
        <taxon>Autobranchia</taxon>
        <taxon>Heteroconchia</taxon>
        <taxon>Palaeoheterodonta</taxon>
        <taxon>Unionida</taxon>
        <taxon>Unionoidea</taxon>
        <taxon>Unionidae</taxon>
        <taxon>Unioninae</taxon>
        <taxon>Sinanodonta</taxon>
    </lineage>
</organism>
<keyword evidence="1 3" id="KW-0328">Glycosyltransferase</keyword>
<dbReference type="GO" id="GO:0016757">
    <property type="term" value="F:glycosyltransferase activity"/>
    <property type="evidence" value="ECO:0007669"/>
    <property type="project" value="UniProtKB-KW"/>
</dbReference>
<dbReference type="GO" id="GO:0032580">
    <property type="term" value="C:Golgi cisterna membrane"/>
    <property type="evidence" value="ECO:0007669"/>
    <property type="project" value="UniProtKB-SubCell"/>
</dbReference>
<keyword evidence="3" id="KW-0735">Signal-anchor</keyword>
<keyword evidence="5" id="KW-1185">Reference proteome</keyword>
<dbReference type="Proteomes" id="UP001634394">
    <property type="component" value="Unassembled WGS sequence"/>
</dbReference>
<evidence type="ECO:0000313" key="4">
    <source>
        <dbReference type="EMBL" id="KAL3864898.1"/>
    </source>
</evidence>
<name>A0ABD3VWL6_SINWO</name>
<protein>
    <recommendedName>
        <fullName evidence="3">L-Fucosyltransferase</fullName>
        <ecNumber evidence="3">2.4.1.-</ecNumber>
    </recommendedName>
</protein>
<dbReference type="CDD" id="cd11301">
    <property type="entry name" value="Fut1_Fut2_like"/>
    <property type="match status" value="1"/>
</dbReference>
<keyword evidence="3" id="KW-1133">Transmembrane helix</keyword>
<dbReference type="EMBL" id="JBJQND010000010">
    <property type="protein sequence ID" value="KAL3864898.1"/>
    <property type="molecule type" value="Genomic_DNA"/>
</dbReference>
<comment type="subcellular location">
    <subcellularLocation>
        <location evidence="3">Golgi apparatus</location>
        <location evidence="3">Golgi stack membrane</location>
        <topology evidence="3">Single-pass type II membrane protein</topology>
    </subcellularLocation>
</comment>
<keyword evidence="3" id="KW-0333">Golgi apparatus</keyword>
<evidence type="ECO:0000256" key="3">
    <source>
        <dbReference type="RuleBase" id="RU363129"/>
    </source>
</evidence>
<keyword evidence="2 3" id="KW-0808">Transferase</keyword>
<keyword evidence="3" id="KW-0325">Glycoprotein</keyword>
<gene>
    <name evidence="4" type="ORF">ACJMK2_006545</name>
</gene>
<comment type="similarity">
    <text evidence="3">Belongs to the glycosyltransferase 11 family.</text>
</comment>
<dbReference type="InterPro" id="IPR002516">
    <property type="entry name" value="Glyco_trans_11"/>
</dbReference>
<evidence type="ECO:0000256" key="2">
    <source>
        <dbReference type="ARBA" id="ARBA00022679"/>
    </source>
</evidence>
<evidence type="ECO:0000256" key="1">
    <source>
        <dbReference type="ARBA" id="ARBA00022676"/>
    </source>
</evidence>
<accession>A0ABD3VWL6</accession>
<comment type="pathway">
    <text evidence="3">Protein modification; protein glycosylation.</text>
</comment>
<keyword evidence="3" id="KW-0472">Membrane</keyword>
<dbReference type="PANTHER" id="PTHR11927">
    <property type="entry name" value="GALACTOSIDE 2-L-FUCOSYLTRANSFERASE"/>
    <property type="match status" value="1"/>
</dbReference>
<sequence length="331" mass="38150">MSILRPICRGKQVRYVGISIGIFLMMTFINHVIHLGNKTQIRSSDDDLSIKMANGKFLCYTYNGRLGNHMFQFASLTGIAALNNRTIIIGMDDYLYKVFDLKNVLVIRNRSICNTFDFIEEGLGCCKFDARLMTLHGDKNFKIGLYLQSWKYFYHVQDIILGQYRFRESIAKTAMRIVTEIRMSHRKHSLTLIGIHIRIGDIANEMHNRNGLVIAPEGYIYKAMDYMRSKFPNVIFIVASDDIEWTKKVLNLRSNYSLHFLEKHNMPYVDLAVLASCDHVIQTVGSFGWWAAFLAGGISIYYPHPGRVGSIGEARYNYEDFFPPNWIPIDV</sequence>
<dbReference type="Gene3D" id="3.40.50.11350">
    <property type="match status" value="1"/>
</dbReference>
<reference evidence="4 5" key="1">
    <citation type="submission" date="2024-11" db="EMBL/GenBank/DDBJ databases">
        <title>Chromosome-level genome assembly of the freshwater bivalve Anodonta woodiana.</title>
        <authorList>
            <person name="Chen X."/>
        </authorList>
    </citation>
    <scope>NUCLEOTIDE SEQUENCE [LARGE SCALE GENOMIC DNA]</scope>
    <source>
        <strain evidence="4">MN2024</strain>
        <tissue evidence="4">Gills</tissue>
    </source>
</reference>
<dbReference type="PANTHER" id="PTHR11927:SF9">
    <property type="entry name" value="L-FUCOSYLTRANSFERASE"/>
    <property type="match status" value="1"/>
</dbReference>
<comment type="caution">
    <text evidence="4">The sequence shown here is derived from an EMBL/GenBank/DDBJ whole genome shotgun (WGS) entry which is preliminary data.</text>
</comment>
<dbReference type="Pfam" id="PF01531">
    <property type="entry name" value="Glyco_transf_11"/>
    <property type="match status" value="1"/>
</dbReference>
<dbReference type="AlphaFoldDB" id="A0ABD3VWL6"/>
<proteinExistence type="inferred from homology"/>
<dbReference type="EC" id="2.4.1.-" evidence="3"/>
<evidence type="ECO:0000313" key="5">
    <source>
        <dbReference type="Proteomes" id="UP001634394"/>
    </source>
</evidence>
<feature type="transmembrane region" description="Helical" evidence="3">
    <location>
        <begin position="12"/>
        <end position="33"/>
    </location>
</feature>
<keyword evidence="3" id="KW-0812">Transmembrane</keyword>